<dbReference type="RefSeq" id="WP_201826094.1">
    <property type="nucleotide sequence ID" value="NZ_JAERRA010000001.1"/>
</dbReference>
<accession>A0A9X1BS31</accession>
<keyword evidence="2" id="KW-1185">Reference proteome</keyword>
<evidence type="ECO:0000313" key="1">
    <source>
        <dbReference type="EMBL" id="MBL0720213.1"/>
    </source>
</evidence>
<protein>
    <submittedName>
        <fullName evidence="1">Uncharacterized protein</fullName>
    </submittedName>
</protein>
<reference evidence="1 2" key="1">
    <citation type="submission" date="2021-01" db="EMBL/GenBank/DDBJ databases">
        <title>Piscinibacter sp. Jin2 Genome sequencing and assembly.</title>
        <authorList>
            <person name="Kim I."/>
        </authorList>
    </citation>
    <scope>NUCLEOTIDE SEQUENCE [LARGE SCALE GENOMIC DNA]</scope>
    <source>
        <strain evidence="1 2">Jin2</strain>
    </source>
</reference>
<evidence type="ECO:0000313" key="2">
    <source>
        <dbReference type="Proteomes" id="UP000643207"/>
    </source>
</evidence>
<comment type="caution">
    <text evidence="1">The sequence shown here is derived from an EMBL/GenBank/DDBJ whole genome shotgun (WGS) entry which is preliminary data.</text>
</comment>
<proteinExistence type="predicted"/>
<dbReference type="Proteomes" id="UP000643207">
    <property type="component" value="Unassembled WGS sequence"/>
</dbReference>
<name>A0A9X1BS31_9BURK</name>
<gene>
    <name evidence="1" type="ORF">JI742_09955</name>
</gene>
<sequence length="120" mass="13161">MSAAQHTAQAASAPATPAPRRITLAHVELAIHTARTCRRDVHLAGFAAMTGYPAFFHSCPGPTKRRPHHGHNTPAFIPMDTGLIAELIKRTCRTHGRDEVRRTWGLGIRELQAQDLSRPA</sequence>
<dbReference type="AlphaFoldDB" id="A0A9X1BS31"/>
<organism evidence="1 2">
    <name type="scientific">Aquariibacter lacus</name>
    <dbReference type="NCBI Taxonomy" id="2801332"/>
    <lineage>
        <taxon>Bacteria</taxon>
        <taxon>Pseudomonadati</taxon>
        <taxon>Pseudomonadota</taxon>
        <taxon>Betaproteobacteria</taxon>
        <taxon>Burkholderiales</taxon>
        <taxon>Sphaerotilaceae</taxon>
        <taxon>Aquariibacter</taxon>
    </lineage>
</organism>
<dbReference type="EMBL" id="JAERRA010000001">
    <property type="protein sequence ID" value="MBL0720213.1"/>
    <property type="molecule type" value="Genomic_DNA"/>
</dbReference>